<evidence type="ECO:0000256" key="1">
    <source>
        <dbReference type="SAM" id="MobiDB-lite"/>
    </source>
</evidence>
<proteinExistence type="predicted"/>
<protein>
    <submittedName>
        <fullName evidence="3">Uncharacterized protein</fullName>
    </submittedName>
</protein>
<organism evidence="3 4">
    <name type="scientific">Tetraparma gracilis</name>
    <dbReference type="NCBI Taxonomy" id="2962635"/>
    <lineage>
        <taxon>Eukaryota</taxon>
        <taxon>Sar</taxon>
        <taxon>Stramenopiles</taxon>
        <taxon>Ochrophyta</taxon>
        <taxon>Bolidophyceae</taxon>
        <taxon>Parmales</taxon>
        <taxon>Triparmaceae</taxon>
        <taxon>Tetraparma</taxon>
    </lineage>
</organism>
<feature type="region of interest" description="Disordered" evidence="1">
    <location>
        <begin position="178"/>
        <end position="206"/>
    </location>
</feature>
<name>A0ABQ6M7N5_9STRA</name>
<sequence length="222" mass="24652">MLLPRRLLLSLPLLLPSPPPSPPAPPACGPAPTPFCLGPVDGLLADCLGRSCASTQDDRPEYFLPPWDLDGSKDPLDRVLLACRQRKDFSAVVSYDVPAGYLRVAFVDGATLDDVEFLKTANDDTMQLRSSPREPSLFSKSQPGRLEELRRALGYQPLAVIRNRRRALFFVESKLDSFGPSSNRDPDVYGMRDADPKAPRWEEGGRIKKFLEGEADDRVRSK</sequence>
<evidence type="ECO:0000256" key="2">
    <source>
        <dbReference type="SAM" id="SignalP"/>
    </source>
</evidence>
<reference evidence="3 4" key="1">
    <citation type="journal article" date="2023" name="Commun. Biol.">
        <title>Genome analysis of Parmales, the sister group of diatoms, reveals the evolutionary specialization of diatoms from phago-mixotrophs to photoautotrophs.</title>
        <authorList>
            <person name="Ban H."/>
            <person name="Sato S."/>
            <person name="Yoshikawa S."/>
            <person name="Yamada K."/>
            <person name="Nakamura Y."/>
            <person name="Ichinomiya M."/>
            <person name="Sato N."/>
            <person name="Blanc-Mathieu R."/>
            <person name="Endo H."/>
            <person name="Kuwata A."/>
            <person name="Ogata H."/>
        </authorList>
    </citation>
    <scope>NUCLEOTIDE SEQUENCE [LARGE SCALE GENOMIC DNA]</scope>
</reference>
<feature type="compositionally biased region" description="Basic and acidic residues" evidence="1">
    <location>
        <begin position="184"/>
        <end position="206"/>
    </location>
</feature>
<evidence type="ECO:0000313" key="4">
    <source>
        <dbReference type="Proteomes" id="UP001165060"/>
    </source>
</evidence>
<feature type="chain" id="PRO_5045159608" evidence="2">
    <location>
        <begin position="24"/>
        <end position="222"/>
    </location>
</feature>
<dbReference type="PANTHER" id="PTHR34801:SF6">
    <property type="entry name" value="SLL1620 PROTEIN"/>
    <property type="match status" value="1"/>
</dbReference>
<feature type="signal peptide" evidence="2">
    <location>
        <begin position="1"/>
        <end position="23"/>
    </location>
</feature>
<evidence type="ECO:0000313" key="3">
    <source>
        <dbReference type="EMBL" id="GMI21150.1"/>
    </source>
</evidence>
<accession>A0ABQ6M7N5</accession>
<keyword evidence="4" id="KW-1185">Reference proteome</keyword>
<dbReference type="PANTHER" id="PTHR34801">
    <property type="entry name" value="EXPRESSED PROTEIN"/>
    <property type="match status" value="1"/>
</dbReference>
<keyword evidence="2" id="KW-0732">Signal</keyword>
<gene>
    <name evidence="3" type="ORF">TeGR_g7657</name>
</gene>
<dbReference type="EMBL" id="BRYB01002528">
    <property type="protein sequence ID" value="GMI21150.1"/>
    <property type="molecule type" value="Genomic_DNA"/>
</dbReference>
<comment type="caution">
    <text evidence="3">The sequence shown here is derived from an EMBL/GenBank/DDBJ whole genome shotgun (WGS) entry which is preliminary data.</text>
</comment>
<dbReference type="Proteomes" id="UP001165060">
    <property type="component" value="Unassembled WGS sequence"/>
</dbReference>